<gene>
    <name evidence="2" type="ORF">L210DRAFT_931441</name>
</gene>
<reference evidence="2" key="2">
    <citation type="journal article" date="2020" name="Nat. Commun.">
        <title>Large-scale genome sequencing of mycorrhizal fungi provides insights into the early evolution of symbiotic traits.</title>
        <authorList>
            <person name="Miyauchi S."/>
            <person name="Kiss E."/>
            <person name="Kuo A."/>
            <person name="Drula E."/>
            <person name="Kohler A."/>
            <person name="Sanchez-Garcia M."/>
            <person name="Morin E."/>
            <person name="Andreopoulos B."/>
            <person name="Barry K.W."/>
            <person name="Bonito G."/>
            <person name="Buee M."/>
            <person name="Carver A."/>
            <person name="Chen C."/>
            <person name="Cichocki N."/>
            <person name="Clum A."/>
            <person name="Culley D."/>
            <person name="Crous P.W."/>
            <person name="Fauchery L."/>
            <person name="Girlanda M."/>
            <person name="Hayes R.D."/>
            <person name="Keri Z."/>
            <person name="LaButti K."/>
            <person name="Lipzen A."/>
            <person name="Lombard V."/>
            <person name="Magnuson J."/>
            <person name="Maillard F."/>
            <person name="Murat C."/>
            <person name="Nolan M."/>
            <person name="Ohm R.A."/>
            <person name="Pangilinan J."/>
            <person name="Pereira M.F."/>
            <person name="Perotto S."/>
            <person name="Peter M."/>
            <person name="Pfister S."/>
            <person name="Riley R."/>
            <person name="Sitrit Y."/>
            <person name="Stielow J.B."/>
            <person name="Szollosi G."/>
            <person name="Zifcakova L."/>
            <person name="Stursova M."/>
            <person name="Spatafora J.W."/>
            <person name="Tedersoo L."/>
            <person name="Vaario L.M."/>
            <person name="Yamada A."/>
            <person name="Yan M."/>
            <person name="Wang P."/>
            <person name="Xu J."/>
            <person name="Bruns T."/>
            <person name="Baldrian P."/>
            <person name="Vilgalys R."/>
            <person name="Dunand C."/>
            <person name="Henrissat B."/>
            <person name="Grigoriev I.V."/>
            <person name="Hibbett D."/>
            <person name="Nagy L.G."/>
            <person name="Martin F.M."/>
        </authorList>
    </citation>
    <scope>NUCLEOTIDE SEQUENCE</scope>
    <source>
        <strain evidence="2">BED1</strain>
    </source>
</reference>
<feature type="compositionally biased region" description="Basic residues" evidence="1">
    <location>
        <begin position="202"/>
        <end position="218"/>
    </location>
</feature>
<feature type="compositionally biased region" description="Basic and acidic residues" evidence="1">
    <location>
        <begin position="166"/>
        <end position="185"/>
    </location>
</feature>
<accession>A0AAD4GE46</accession>
<name>A0AAD4GE46_BOLED</name>
<dbReference type="AlphaFoldDB" id="A0AAD4GE46"/>
<evidence type="ECO:0000256" key="1">
    <source>
        <dbReference type="SAM" id="MobiDB-lite"/>
    </source>
</evidence>
<organism evidence="2 3">
    <name type="scientific">Boletus edulis BED1</name>
    <dbReference type="NCBI Taxonomy" id="1328754"/>
    <lineage>
        <taxon>Eukaryota</taxon>
        <taxon>Fungi</taxon>
        <taxon>Dikarya</taxon>
        <taxon>Basidiomycota</taxon>
        <taxon>Agaricomycotina</taxon>
        <taxon>Agaricomycetes</taxon>
        <taxon>Agaricomycetidae</taxon>
        <taxon>Boletales</taxon>
        <taxon>Boletineae</taxon>
        <taxon>Boletaceae</taxon>
        <taxon>Boletoideae</taxon>
        <taxon>Boletus</taxon>
    </lineage>
</organism>
<reference evidence="2" key="1">
    <citation type="submission" date="2019-10" db="EMBL/GenBank/DDBJ databases">
        <authorList>
            <consortium name="DOE Joint Genome Institute"/>
            <person name="Kuo A."/>
            <person name="Miyauchi S."/>
            <person name="Kiss E."/>
            <person name="Drula E."/>
            <person name="Kohler A."/>
            <person name="Sanchez-Garcia M."/>
            <person name="Andreopoulos B."/>
            <person name="Barry K.W."/>
            <person name="Bonito G."/>
            <person name="Buee M."/>
            <person name="Carver A."/>
            <person name="Chen C."/>
            <person name="Cichocki N."/>
            <person name="Clum A."/>
            <person name="Culley D."/>
            <person name="Crous P.W."/>
            <person name="Fauchery L."/>
            <person name="Girlanda M."/>
            <person name="Hayes R."/>
            <person name="Keri Z."/>
            <person name="LaButti K."/>
            <person name="Lipzen A."/>
            <person name="Lombard V."/>
            <person name="Magnuson J."/>
            <person name="Maillard F."/>
            <person name="Morin E."/>
            <person name="Murat C."/>
            <person name="Nolan M."/>
            <person name="Ohm R."/>
            <person name="Pangilinan J."/>
            <person name="Pereira M."/>
            <person name="Perotto S."/>
            <person name="Peter M."/>
            <person name="Riley R."/>
            <person name="Sitrit Y."/>
            <person name="Stielow B."/>
            <person name="Szollosi G."/>
            <person name="Zifcakova L."/>
            <person name="Stursova M."/>
            <person name="Spatafora J.W."/>
            <person name="Tedersoo L."/>
            <person name="Vaario L.-M."/>
            <person name="Yamada A."/>
            <person name="Yan M."/>
            <person name="Wang P."/>
            <person name="Xu J."/>
            <person name="Bruns T."/>
            <person name="Baldrian P."/>
            <person name="Vilgalys R."/>
            <person name="Henrissat B."/>
            <person name="Grigoriev I.V."/>
            <person name="Hibbett D."/>
            <person name="Nagy L.G."/>
            <person name="Martin F.M."/>
        </authorList>
    </citation>
    <scope>NUCLEOTIDE SEQUENCE</scope>
    <source>
        <strain evidence="2">BED1</strain>
    </source>
</reference>
<comment type="caution">
    <text evidence="2">The sequence shown here is derived from an EMBL/GenBank/DDBJ whole genome shotgun (WGS) entry which is preliminary data.</text>
</comment>
<feature type="region of interest" description="Disordered" evidence="1">
    <location>
        <begin position="144"/>
        <end position="218"/>
    </location>
</feature>
<evidence type="ECO:0000313" key="3">
    <source>
        <dbReference type="Proteomes" id="UP001194468"/>
    </source>
</evidence>
<proteinExistence type="predicted"/>
<evidence type="ECO:0000313" key="2">
    <source>
        <dbReference type="EMBL" id="KAF8438805.1"/>
    </source>
</evidence>
<dbReference type="Proteomes" id="UP001194468">
    <property type="component" value="Unassembled WGS sequence"/>
</dbReference>
<sequence>MTLHFPESVPRNNEVLRLVAIRHKIHTFEVDKNFGIVIDKGIDLIPTARSKTFDTYLKVEFWVGCHEPPHVRQYLHTNNRNIDRSDVTECDWEAYEARLGPLWSGSRTKYMLQELSWKVERADMLLMEMKKVYNPAFDKDPQFGYNFDEHEDGMGDGQTLDNGDDVGTKDESRPVMNSEGKKPCEIDEDEEDDDGKYGTQTKKQKGARNSKQRGQGKR</sequence>
<protein>
    <submittedName>
        <fullName evidence="2">Uncharacterized protein</fullName>
    </submittedName>
</protein>
<dbReference type="EMBL" id="WHUW01000015">
    <property type="protein sequence ID" value="KAF8438805.1"/>
    <property type="molecule type" value="Genomic_DNA"/>
</dbReference>
<keyword evidence="3" id="KW-1185">Reference proteome</keyword>